<sequence length="333" mass="38873">MEEKSYKAVYIIGLIFTTLIMLWVLIFGILVLNITFLIFFWVLKFLSGFGLILGIANGFLLLMNKLSDKLKKKSTKSLIVIEIIIPSILISYAIYKIFSSYDQATAVTQEGIWFWIDNILYIYGIVSLLLTLYILPLASEQFQKAVELGKLTFWKKKAKKVARGIKKKYFSLRKEFARAQVQDQMTVKEVLDIWRNKFAINFLLVLAIGSFFFTPIAFICVMYWLHLYVFYRIQTRTWEKVILLVGMIWIGLIAVVSPFLPLLNLQIYEAIDPHFWTVNVFYLLGILVATYIFIKKLVNLQGITLTVLKIRSKDKKIQKLKEEKEDLEKKLQE</sequence>
<reference evidence="2" key="1">
    <citation type="journal article" date="2015" name="Nature">
        <title>Complex archaea that bridge the gap between prokaryotes and eukaryotes.</title>
        <authorList>
            <person name="Spang A."/>
            <person name="Saw J.H."/>
            <person name="Jorgensen S.L."/>
            <person name="Zaremba-Niedzwiedzka K."/>
            <person name="Martijn J."/>
            <person name="Lind A.E."/>
            <person name="van Eijk R."/>
            <person name="Schleper C."/>
            <person name="Guy L."/>
            <person name="Ettema T.J."/>
        </authorList>
    </citation>
    <scope>NUCLEOTIDE SEQUENCE</scope>
</reference>
<evidence type="ECO:0000256" key="1">
    <source>
        <dbReference type="SAM" id="Phobius"/>
    </source>
</evidence>
<proteinExistence type="predicted"/>
<dbReference type="EMBL" id="LAZR01002960">
    <property type="protein sequence ID" value="KKN23542.1"/>
    <property type="molecule type" value="Genomic_DNA"/>
</dbReference>
<feature type="transmembrane region" description="Helical" evidence="1">
    <location>
        <begin position="241"/>
        <end position="263"/>
    </location>
</feature>
<protein>
    <submittedName>
        <fullName evidence="2">Uncharacterized protein</fullName>
    </submittedName>
</protein>
<dbReference type="AlphaFoldDB" id="A0A0F9PGB8"/>
<feature type="transmembrane region" description="Helical" evidence="1">
    <location>
        <begin position="9"/>
        <end position="32"/>
    </location>
</feature>
<feature type="transmembrane region" description="Helical" evidence="1">
    <location>
        <begin position="198"/>
        <end position="225"/>
    </location>
</feature>
<feature type="transmembrane region" description="Helical" evidence="1">
    <location>
        <begin position="38"/>
        <end position="63"/>
    </location>
</feature>
<feature type="transmembrane region" description="Helical" evidence="1">
    <location>
        <begin position="115"/>
        <end position="135"/>
    </location>
</feature>
<feature type="transmembrane region" description="Helical" evidence="1">
    <location>
        <begin position="275"/>
        <end position="294"/>
    </location>
</feature>
<accession>A0A0F9PGB8</accession>
<comment type="caution">
    <text evidence="2">The sequence shown here is derived from an EMBL/GenBank/DDBJ whole genome shotgun (WGS) entry which is preliminary data.</text>
</comment>
<evidence type="ECO:0000313" key="2">
    <source>
        <dbReference type="EMBL" id="KKN23542.1"/>
    </source>
</evidence>
<organism evidence="2">
    <name type="scientific">marine sediment metagenome</name>
    <dbReference type="NCBI Taxonomy" id="412755"/>
    <lineage>
        <taxon>unclassified sequences</taxon>
        <taxon>metagenomes</taxon>
        <taxon>ecological metagenomes</taxon>
    </lineage>
</organism>
<feature type="transmembrane region" description="Helical" evidence="1">
    <location>
        <begin position="75"/>
        <end position="95"/>
    </location>
</feature>
<keyword evidence="1" id="KW-0812">Transmembrane</keyword>
<keyword evidence="1" id="KW-1133">Transmembrane helix</keyword>
<gene>
    <name evidence="2" type="ORF">LCGC14_0903870</name>
</gene>
<name>A0A0F9PGB8_9ZZZZ</name>
<keyword evidence="1" id="KW-0472">Membrane</keyword>